<keyword evidence="2" id="KW-1185">Reference proteome</keyword>
<proteinExistence type="predicted"/>
<name>A0A0P1I819_9RHOB</name>
<reference evidence="2" key="1">
    <citation type="submission" date="2015-09" db="EMBL/GenBank/DDBJ databases">
        <authorList>
            <person name="Rodrigo-Torres Lidia"/>
            <person name="Arahal R.David."/>
        </authorList>
    </citation>
    <scope>NUCLEOTIDE SEQUENCE [LARGE SCALE GENOMIC DNA]</scope>
    <source>
        <strain evidence="2">CECT 7735</strain>
    </source>
</reference>
<dbReference type="GeneID" id="83880990"/>
<gene>
    <name evidence="1" type="ORF">PH7735_01955</name>
</gene>
<dbReference type="RefSeq" id="WP_058311026.1">
    <property type="nucleotide sequence ID" value="NZ_CANLZE010000002.1"/>
</dbReference>
<dbReference type="AlphaFoldDB" id="A0A0P1I819"/>
<dbReference type="EMBL" id="CYTW01000001">
    <property type="protein sequence ID" value="CUJ96130.1"/>
    <property type="molecule type" value="Genomic_DNA"/>
</dbReference>
<accession>A0A0P1I819</accession>
<sequence length="77" mass="8560">MNTALLIVGVVILLLVLAIGSEAYFRGQKYRPLSQSRPKKVSKLVAGQHATDTSLLQDVLEERARQSTAQTHKETRK</sequence>
<dbReference type="STRING" id="1715693.PH7735_01955"/>
<dbReference type="Proteomes" id="UP000051870">
    <property type="component" value="Unassembled WGS sequence"/>
</dbReference>
<evidence type="ECO:0000313" key="2">
    <source>
        <dbReference type="Proteomes" id="UP000051870"/>
    </source>
</evidence>
<organism evidence="1 2">
    <name type="scientific">Shimia thalassica</name>
    <dbReference type="NCBI Taxonomy" id="1715693"/>
    <lineage>
        <taxon>Bacteria</taxon>
        <taxon>Pseudomonadati</taxon>
        <taxon>Pseudomonadota</taxon>
        <taxon>Alphaproteobacteria</taxon>
        <taxon>Rhodobacterales</taxon>
        <taxon>Roseobacteraceae</taxon>
    </lineage>
</organism>
<evidence type="ECO:0000313" key="1">
    <source>
        <dbReference type="EMBL" id="CUJ96130.1"/>
    </source>
</evidence>
<protein>
    <submittedName>
        <fullName evidence="1">Uncharacterized protein</fullName>
    </submittedName>
</protein>